<evidence type="ECO:0000256" key="2">
    <source>
        <dbReference type="ARBA" id="ARBA00022475"/>
    </source>
</evidence>
<dbReference type="InterPro" id="IPR044812">
    <property type="entry name" value="CERK1/LYK3-like"/>
</dbReference>
<dbReference type="Proteomes" id="UP000515211">
    <property type="component" value="Chromosome 7"/>
</dbReference>
<dbReference type="GO" id="GO:0019199">
    <property type="term" value="F:transmembrane receptor protein kinase activity"/>
    <property type="evidence" value="ECO:0007669"/>
    <property type="project" value="InterPro"/>
</dbReference>
<evidence type="ECO:0000256" key="5">
    <source>
        <dbReference type="ARBA" id="ARBA00022989"/>
    </source>
</evidence>
<feature type="chain" id="PRO_5039289086" evidence="8">
    <location>
        <begin position="34"/>
        <end position="254"/>
    </location>
</feature>
<gene>
    <name evidence="11" type="primary">LOC107496771</name>
</gene>
<dbReference type="PANTHER" id="PTHR46204">
    <property type="entry name" value="CHITIN ELICITOR RECEPTOR KINASE 1-RELATED"/>
    <property type="match status" value="1"/>
</dbReference>
<keyword evidence="11" id="KW-0808">Transferase</keyword>
<keyword evidence="11" id="KW-0418">Kinase</keyword>
<organism evidence="10 11">
    <name type="scientific">Arachis duranensis</name>
    <name type="common">Wild peanut</name>
    <dbReference type="NCBI Taxonomy" id="130453"/>
    <lineage>
        <taxon>Eukaryota</taxon>
        <taxon>Viridiplantae</taxon>
        <taxon>Streptophyta</taxon>
        <taxon>Embryophyta</taxon>
        <taxon>Tracheophyta</taxon>
        <taxon>Spermatophyta</taxon>
        <taxon>Magnoliopsida</taxon>
        <taxon>eudicotyledons</taxon>
        <taxon>Gunneridae</taxon>
        <taxon>Pentapetalae</taxon>
        <taxon>rosids</taxon>
        <taxon>fabids</taxon>
        <taxon>Fabales</taxon>
        <taxon>Fabaceae</taxon>
        <taxon>Papilionoideae</taxon>
        <taxon>50 kb inversion clade</taxon>
        <taxon>dalbergioids sensu lato</taxon>
        <taxon>Dalbergieae</taxon>
        <taxon>Pterocarpus clade</taxon>
        <taxon>Arachis</taxon>
    </lineage>
</organism>
<dbReference type="AlphaFoldDB" id="A0A6P5MJG5"/>
<evidence type="ECO:0000313" key="10">
    <source>
        <dbReference type="Proteomes" id="UP000515211"/>
    </source>
</evidence>
<dbReference type="PANTHER" id="PTHR46204:SF15">
    <property type="entry name" value="LYSM DOMAIN RECEPTOR-LIKE KINASE 3"/>
    <property type="match status" value="1"/>
</dbReference>
<sequence>MCILCTSLVPLTMEHNFMLSLLLLLLITLPLSAESKCSKSCDSALASYYLWNNHSSLLYISYIMQSKFLYKVEDIVRYNEGIYSYSYPSQTRINVPIPCDCINDGEFLGHTFQYSVPLGDNYSAIASGSFSNLVTTEWLQNTNNYPKGAILAGGTVNVTVNCSCGDSNVSKDYGLFITYPLRTEDSLQSIATQTKLDPELLMKYNPGVNFSKGSGLVYIPGRDENGNYPPLHQSSGGLSILTQKKVVLLIIVCN</sequence>
<evidence type="ECO:0000313" key="11">
    <source>
        <dbReference type="RefSeq" id="XP_020982948.2"/>
    </source>
</evidence>
<dbReference type="Pfam" id="PF23577">
    <property type="entry name" value="LysM_RLK"/>
    <property type="match status" value="1"/>
</dbReference>
<comment type="subcellular location">
    <subcellularLocation>
        <location evidence="1">Cell membrane</location>
        <topology evidence="1">Single-pass membrane protein</topology>
    </subcellularLocation>
</comment>
<feature type="signal peptide" evidence="8">
    <location>
        <begin position="1"/>
        <end position="33"/>
    </location>
</feature>
<keyword evidence="10" id="KW-1185">Reference proteome</keyword>
<keyword evidence="5" id="KW-1133">Transmembrane helix</keyword>
<dbReference type="GO" id="GO:0045087">
    <property type="term" value="P:innate immune response"/>
    <property type="evidence" value="ECO:0007669"/>
    <property type="project" value="InterPro"/>
</dbReference>
<name>A0A6P5MJG5_ARADU</name>
<reference evidence="10" key="1">
    <citation type="journal article" date="2016" name="Nat. Genet.">
        <title>The genome sequences of Arachis duranensis and Arachis ipaensis, the diploid ancestors of cultivated peanut.</title>
        <authorList>
            <person name="Bertioli D.J."/>
            <person name="Cannon S.B."/>
            <person name="Froenicke L."/>
            <person name="Huang G."/>
            <person name="Farmer A.D."/>
            <person name="Cannon E.K."/>
            <person name="Liu X."/>
            <person name="Gao D."/>
            <person name="Clevenger J."/>
            <person name="Dash S."/>
            <person name="Ren L."/>
            <person name="Moretzsohn M.C."/>
            <person name="Shirasawa K."/>
            <person name="Huang W."/>
            <person name="Vidigal B."/>
            <person name="Abernathy B."/>
            <person name="Chu Y."/>
            <person name="Niederhuth C.E."/>
            <person name="Umale P."/>
            <person name="Araujo A.C."/>
            <person name="Kozik A."/>
            <person name="Kim K.D."/>
            <person name="Burow M.D."/>
            <person name="Varshney R.K."/>
            <person name="Wang X."/>
            <person name="Zhang X."/>
            <person name="Barkley N."/>
            <person name="Guimaraes P.M."/>
            <person name="Isobe S."/>
            <person name="Guo B."/>
            <person name="Liao B."/>
            <person name="Stalker H.T."/>
            <person name="Schmitz R.J."/>
            <person name="Scheffler B.E."/>
            <person name="Leal-Bertioli S.C."/>
            <person name="Xun X."/>
            <person name="Jackson S.A."/>
            <person name="Michelmore R."/>
            <person name="Ozias-Akins P."/>
        </authorList>
    </citation>
    <scope>NUCLEOTIDE SEQUENCE [LARGE SCALE GENOMIC DNA]</scope>
    <source>
        <strain evidence="10">cv. V14167</strain>
    </source>
</reference>
<dbReference type="GO" id="GO:0005886">
    <property type="term" value="C:plasma membrane"/>
    <property type="evidence" value="ECO:0007669"/>
    <property type="project" value="UniProtKB-SubCell"/>
</dbReference>
<protein>
    <submittedName>
        <fullName evidence="11">Chitin elicitor receptor kinase 1 isoform X1</fullName>
    </submittedName>
</protein>
<accession>A0A6P5MJG5</accession>
<evidence type="ECO:0000256" key="3">
    <source>
        <dbReference type="ARBA" id="ARBA00022692"/>
    </source>
</evidence>
<dbReference type="InterPro" id="IPR057097">
    <property type="entry name" value="LysM_RLK3/10"/>
</dbReference>
<evidence type="ECO:0000256" key="7">
    <source>
        <dbReference type="ARBA" id="ARBA00023157"/>
    </source>
</evidence>
<dbReference type="GeneID" id="107496771"/>
<keyword evidence="2" id="KW-1003">Cell membrane</keyword>
<keyword evidence="4 8" id="KW-0732">Signal</keyword>
<feature type="domain" description="LYK3/RLK10-like LysM" evidence="9">
    <location>
        <begin position="177"/>
        <end position="220"/>
    </location>
</feature>
<keyword evidence="7" id="KW-1015">Disulfide bond</keyword>
<evidence type="ECO:0000256" key="6">
    <source>
        <dbReference type="ARBA" id="ARBA00023136"/>
    </source>
</evidence>
<dbReference type="RefSeq" id="XP_020982948.2">
    <property type="nucleotide sequence ID" value="XM_021127289.2"/>
</dbReference>
<evidence type="ECO:0000259" key="9">
    <source>
        <dbReference type="Pfam" id="PF23577"/>
    </source>
</evidence>
<keyword evidence="6" id="KW-0472">Membrane</keyword>
<evidence type="ECO:0000256" key="4">
    <source>
        <dbReference type="ARBA" id="ARBA00022729"/>
    </source>
</evidence>
<proteinExistence type="predicted"/>
<evidence type="ECO:0000256" key="1">
    <source>
        <dbReference type="ARBA" id="ARBA00004162"/>
    </source>
</evidence>
<reference evidence="11" key="2">
    <citation type="submission" date="2025-08" db="UniProtKB">
        <authorList>
            <consortium name="RefSeq"/>
        </authorList>
    </citation>
    <scope>IDENTIFICATION</scope>
    <source>
        <tissue evidence="11">Whole plant</tissue>
    </source>
</reference>
<keyword evidence="11" id="KW-0675">Receptor</keyword>
<keyword evidence="3" id="KW-0812">Transmembrane</keyword>
<evidence type="ECO:0000256" key="8">
    <source>
        <dbReference type="SAM" id="SignalP"/>
    </source>
</evidence>